<dbReference type="Gene3D" id="1.10.510.10">
    <property type="entry name" value="Transferase(Phosphotransferase) domain 1"/>
    <property type="match status" value="2"/>
</dbReference>
<dbReference type="STRING" id="765440.A0A0C3FD01"/>
<dbReference type="InterPro" id="IPR051681">
    <property type="entry name" value="Ser/Thr_Kinases-Pseudokinases"/>
</dbReference>
<dbReference type="InterPro" id="IPR011009">
    <property type="entry name" value="Kinase-like_dom_sf"/>
</dbReference>
<feature type="binding site" evidence="1">
    <location>
        <position position="140"/>
    </location>
    <ligand>
        <name>Mg(2+)</name>
        <dbReference type="ChEBI" id="CHEBI:18420"/>
    </ligand>
</feature>
<dbReference type="SUPFAM" id="SSF56112">
    <property type="entry name" value="Protein kinase-like (PK-like)"/>
    <property type="match status" value="1"/>
</dbReference>
<protein>
    <recommendedName>
        <fullName evidence="2">Protein kinase domain-containing protein</fullName>
    </recommendedName>
</protein>
<dbReference type="PANTHER" id="PTHR44329">
    <property type="entry name" value="SERINE/THREONINE-PROTEIN KINASE TNNI3K-RELATED"/>
    <property type="match status" value="1"/>
</dbReference>
<dbReference type="OrthoDB" id="4062651at2759"/>
<dbReference type="InterPro" id="IPR001245">
    <property type="entry name" value="Ser-Thr/Tyr_kinase_cat_dom"/>
</dbReference>
<reference evidence="4" key="2">
    <citation type="submission" date="2015-01" db="EMBL/GenBank/DDBJ databases">
        <title>Evolutionary Origins and Diversification of the Mycorrhizal Mutualists.</title>
        <authorList>
            <consortium name="DOE Joint Genome Institute"/>
            <consortium name="Mycorrhizal Genomics Consortium"/>
            <person name="Kohler A."/>
            <person name="Kuo A."/>
            <person name="Nagy L.G."/>
            <person name="Floudas D."/>
            <person name="Copeland A."/>
            <person name="Barry K.W."/>
            <person name="Cichocki N."/>
            <person name="Veneault-Fourrey C."/>
            <person name="LaButti K."/>
            <person name="Lindquist E.A."/>
            <person name="Lipzen A."/>
            <person name="Lundell T."/>
            <person name="Morin E."/>
            <person name="Murat C."/>
            <person name="Riley R."/>
            <person name="Ohm R."/>
            <person name="Sun H."/>
            <person name="Tunlid A."/>
            <person name="Henrissat B."/>
            <person name="Grigoriev I.V."/>
            <person name="Hibbett D.S."/>
            <person name="Martin F."/>
        </authorList>
    </citation>
    <scope>NUCLEOTIDE SEQUENCE [LARGE SCALE GENOMIC DNA]</scope>
    <source>
        <strain evidence="4">F 1598</strain>
    </source>
</reference>
<dbReference type="Proteomes" id="UP000054166">
    <property type="component" value="Unassembled WGS sequence"/>
</dbReference>
<dbReference type="EMBL" id="KN832994">
    <property type="protein sequence ID" value="KIM82575.1"/>
    <property type="molecule type" value="Genomic_DNA"/>
</dbReference>
<accession>A0A0C3FD01</accession>
<feature type="domain" description="Protein kinase" evidence="2">
    <location>
        <begin position="15"/>
        <end position="274"/>
    </location>
</feature>
<dbReference type="HOGENOM" id="CLU_000288_7_18_1"/>
<dbReference type="AlphaFoldDB" id="A0A0C3FD01"/>
<keyword evidence="1" id="KW-0460">Magnesium</keyword>
<evidence type="ECO:0000256" key="1">
    <source>
        <dbReference type="PIRSR" id="PIRSR000615-3"/>
    </source>
</evidence>
<reference evidence="3 4" key="1">
    <citation type="submission" date="2014-04" db="EMBL/GenBank/DDBJ databases">
        <authorList>
            <consortium name="DOE Joint Genome Institute"/>
            <person name="Kuo A."/>
            <person name="Tarkka M."/>
            <person name="Buscot F."/>
            <person name="Kohler A."/>
            <person name="Nagy L.G."/>
            <person name="Floudas D."/>
            <person name="Copeland A."/>
            <person name="Barry K.W."/>
            <person name="Cichocki N."/>
            <person name="Veneault-Fourrey C."/>
            <person name="LaButti K."/>
            <person name="Lindquist E.A."/>
            <person name="Lipzen A."/>
            <person name="Lundell T."/>
            <person name="Morin E."/>
            <person name="Murat C."/>
            <person name="Sun H."/>
            <person name="Tunlid A."/>
            <person name="Henrissat B."/>
            <person name="Grigoriev I.V."/>
            <person name="Hibbett D.S."/>
            <person name="Martin F."/>
            <person name="Nordberg H.P."/>
            <person name="Cantor M.N."/>
            <person name="Hua S.X."/>
        </authorList>
    </citation>
    <scope>NUCLEOTIDE SEQUENCE [LARGE SCALE GENOMIC DNA]</scope>
    <source>
        <strain evidence="3 4">F 1598</strain>
    </source>
</reference>
<keyword evidence="1" id="KW-0479">Metal-binding</keyword>
<gene>
    <name evidence="3" type="ORF">PILCRDRAFT_7939</name>
</gene>
<feature type="binding site" evidence="1">
    <location>
        <position position="153"/>
    </location>
    <ligand>
        <name>Mg(2+)</name>
        <dbReference type="ChEBI" id="CHEBI:18420"/>
    </ligand>
</feature>
<dbReference type="InterPro" id="IPR000719">
    <property type="entry name" value="Prot_kinase_dom"/>
</dbReference>
<dbReference type="PIRSF" id="PIRSF000615">
    <property type="entry name" value="TyrPK_CSF1-R"/>
    <property type="match status" value="1"/>
</dbReference>
<sequence length="300" mass="34178">MSSLRLQDLTGMVRKIEKYYFANGGLADIWKGELSTRGSTQIVAVKVIRSAWSRSDQHEQLNMKLLREAKVWSELHHRNITPLYGICFDLGTRSAPCLVSPYFKHGNVARYLEEYPGADRMKLVSSDFTWTSNTRRSASNILVNDEHEACLTDFGLARILETSGFTTKSVGGTCRWMAYELVAPCDEEEECIPQVTVATDIWAFGMTTLEILSGELPFFQLKYDTAVILSVMRGGRPKRETYPTISHTIWTMLEQCWHADPSRRPSMEILSVFFSTRYQSHRPFPTLFGSQQIKRPLGPC</sequence>
<dbReference type="GO" id="GO:0046872">
    <property type="term" value="F:metal ion binding"/>
    <property type="evidence" value="ECO:0007669"/>
    <property type="project" value="UniProtKB-KW"/>
</dbReference>
<evidence type="ECO:0000259" key="2">
    <source>
        <dbReference type="PROSITE" id="PS50011"/>
    </source>
</evidence>
<dbReference type="Pfam" id="PF07714">
    <property type="entry name" value="PK_Tyr_Ser-Thr"/>
    <property type="match status" value="2"/>
</dbReference>
<dbReference type="GO" id="GO:0004674">
    <property type="term" value="F:protein serine/threonine kinase activity"/>
    <property type="evidence" value="ECO:0007669"/>
    <property type="project" value="TreeGrafter"/>
</dbReference>
<name>A0A0C3FD01_PILCF</name>
<organism evidence="3 4">
    <name type="scientific">Piloderma croceum (strain F 1598)</name>
    <dbReference type="NCBI Taxonomy" id="765440"/>
    <lineage>
        <taxon>Eukaryota</taxon>
        <taxon>Fungi</taxon>
        <taxon>Dikarya</taxon>
        <taxon>Basidiomycota</taxon>
        <taxon>Agaricomycotina</taxon>
        <taxon>Agaricomycetes</taxon>
        <taxon>Agaricomycetidae</taxon>
        <taxon>Atheliales</taxon>
        <taxon>Atheliaceae</taxon>
        <taxon>Piloderma</taxon>
    </lineage>
</organism>
<dbReference type="PROSITE" id="PS50011">
    <property type="entry name" value="PROTEIN_KINASE_DOM"/>
    <property type="match status" value="1"/>
</dbReference>
<evidence type="ECO:0000313" key="4">
    <source>
        <dbReference type="Proteomes" id="UP000054166"/>
    </source>
</evidence>
<keyword evidence="4" id="KW-1185">Reference proteome</keyword>
<proteinExistence type="predicted"/>
<dbReference type="GO" id="GO:0005524">
    <property type="term" value="F:ATP binding"/>
    <property type="evidence" value="ECO:0007669"/>
    <property type="project" value="InterPro"/>
</dbReference>
<dbReference type="InParanoid" id="A0A0C3FD01"/>
<evidence type="ECO:0000313" key="3">
    <source>
        <dbReference type="EMBL" id="KIM82575.1"/>
    </source>
</evidence>